<evidence type="ECO:0000256" key="16">
    <source>
        <dbReference type="RuleBase" id="RU004013"/>
    </source>
</evidence>
<evidence type="ECO:0000256" key="2">
    <source>
        <dbReference type="ARBA" id="ARBA00012966"/>
    </source>
</evidence>
<feature type="active site" description="Pros-phosphohistidine intermediate" evidence="13 14">
    <location>
        <position position="118"/>
    </location>
</feature>
<dbReference type="GO" id="GO:0046872">
    <property type="term" value="F:metal ion binding"/>
    <property type="evidence" value="ECO:0007669"/>
    <property type="project" value="UniProtKB-KW"/>
</dbReference>
<evidence type="ECO:0000256" key="11">
    <source>
        <dbReference type="ARBA" id="ARBA00022842"/>
    </source>
</evidence>
<evidence type="ECO:0000256" key="9">
    <source>
        <dbReference type="ARBA" id="ARBA00022777"/>
    </source>
</evidence>
<proteinExistence type="inferred from homology"/>
<evidence type="ECO:0000256" key="13">
    <source>
        <dbReference type="HAMAP-Rule" id="MF_00451"/>
    </source>
</evidence>
<keyword evidence="6 13" id="KW-0808">Transferase</keyword>
<gene>
    <name evidence="13" type="primary">ndk</name>
    <name evidence="18" type="ORF">XM47_13060</name>
</gene>
<evidence type="ECO:0000256" key="4">
    <source>
        <dbReference type="ARBA" id="ARBA00022490"/>
    </source>
</evidence>
<evidence type="ECO:0000256" key="5">
    <source>
        <dbReference type="ARBA" id="ARBA00022553"/>
    </source>
</evidence>
<protein>
    <recommendedName>
        <fullName evidence="3 13">Nucleoside diphosphate kinase</fullName>
        <shortName evidence="13">NDK</shortName>
        <shortName evidence="13">NDP kinase</shortName>
        <ecNumber evidence="2 13">2.7.4.6</ecNumber>
    </recommendedName>
    <alternativeName>
        <fullName evidence="13">Nucleoside-2-P kinase</fullName>
    </alternativeName>
</protein>
<keyword evidence="7 13" id="KW-0479">Metal-binding</keyword>
<dbReference type="PANTHER" id="PTHR46161">
    <property type="entry name" value="NUCLEOSIDE DIPHOSPHATE KINASE"/>
    <property type="match status" value="1"/>
</dbReference>
<dbReference type="Gene3D" id="3.30.70.141">
    <property type="entry name" value="Nucleoside diphosphate kinase-like domain"/>
    <property type="match status" value="1"/>
</dbReference>
<comment type="catalytic activity">
    <reaction evidence="13 16">
        <text>a 2'-deoxyribonucleoside 5'-diphosphate + ATP = a 2'-deoxyribonucleoside 5'-triphosphate + ADP</text>
        <dbReference type="Rhea" id="RHEA:44640"/>
        <dbReference type="ChEBI" id="CHEBI:30616"/>
        <dbReference type="ChEBI" id="CHEBI:61560"/>
        <dbReference type="ChEBI" id="CHEBI:73316"/>
        <dbReference type="ChEBI" id="CHEBI:456216"/>
        <dbReference type="EC" id="2.7.4.6"/>
    </reaction>
</comment>
<dbReference type="Proteomes" id="UP000037600">
    <property type="component" value="Unassembled WGS sequence"/>
</dbReference>
<feature type="binding site" evidence="13 14">
    <location>
        <position position="93"/>
    </location>
    <ligand>
        <name>ATP</name>
        <dbReference type="ChEBI" id="CHEBI:30616"/>
    </ligand>
</feature>
<dbReference type="InterPro" id="IPR023005">
    <property type="entry name" value="Nucleoside_diP_kinase_AS"/>
</dbReference>
<accession>A0A0J8GPT6</accession>
<evidence type="ECO:0000256" key="6">
    <source>
        <dbReference type="ARBA" id="ARBA00022679"/>
    </source>
</evidence>
<comment type="subcellular location">
    <subcellularLocation>
        <location evidence="13">Cytoplasm</location>
    </subcellularLocation>
</comment>
<evidence type="ECO:0000256" key="1">
    <source>
        <dbReference type="ARBA" id="ARBA00008142"/>
    </source>
</evidence>
<evidence type="ECO:0000313" key="18">
    <source>
        <dbReference type="EMBL" id="KMT64782.1"/>
    </source>
</evidence>
<dbReference type="HAMAP" id="MF_00451">
    <property type="entry name" value="NDP_kinase"/>
    <property type="match status" value="1"/>
</dbReference>
<evidence type="ECO:0000256" key="15">
    <source>
        <dbReference type="RuleBase" id="RU004011"/>
    </source>
</evidence>
<dbReference type="PRINTS" id="PR01243">
    <property type="entry name" value="NUCDPKINASE"/>
</dbReference>
<feature type="binding site" evidence="13 14">
    <location>
        <position position="87"/>
    </location>
    <ligand>
        <name>ATP</name>
        <dbReference type="ChEBI" id="CHEBI:30616"/>
    </ligand>
</feature>
<evidence type="ECO:0000256" key="3">
    <source>
        <dbReference type="ARBA" id="ARBA00017632"/>
    </source>
</evidence>
<comment type="catalytic activity">
    <reaction evidence="13">
        <text>a ribonucleoside 5'-diphosphate + ATP = a ribonucleoside 5'-triphosphate + ADP</text>
        <dbReference type="Rhea" id="RHEA:18113"/>
        <dbReference type="ChEBI" id="CHEBI:30616"/>
        <dbReference type="ChEBI" id="CHEBI:57930"/>
        <dbReference type="ChEBI" id="CHEBI:61557"/>
        <dbReference type="ChEBI" id="CHEBI:456216"/>
        <dbReference type="EC" id="2.7.4.6"/>
    </reaction>
</comment>
<dbReference type="InterPro" id="IPR001564">
    <property type="entry name" value="Nucleoside_diP_kinase"/>
</dbReference>
<dbReference type="PROSITE" id="PS51374">
    <property type="entry name" value="NDPK_LIKE"/>
    <property type="match status" value="1"/>
</dbReference>
<dbReference type="GO" id="GO:0006228">
    <property type="term" value="P:UTP biosynthetic process"/>
    <property type="evidence" value="ECO:0007669"/>
    <property type="project" value="UniProtKB-UniRule"/>
</dbReference>
<evidence type="ECO:0000256" key="7">
    <source>
        <dbReference type="ARBA" id="ARBA00022723"/>
    </source>
</evidence>
<dbReference type="RefSeq" id="WP_048693295.1">
    <property type="nucleotide sequence ID" value="NZ_KQ130494.1"/>
</dbReference>
<keyword evidence="5 13" id="KW-0597">Phosphoprotein</keyword>
<dbReference type="NCBIfam" id="NF001908">
    <property type="entry name" value="PRK00668.1"/>
    <property type="match status" value="1"/>
</dbReference>
<feature type="binding site" evidence="13 14">
    <location>
        <position position="115"/>
    </location>
    <ligand>
        <name>ATP</name>
        <dbReference type="ChEBI" id="CHEBI:30616"/>
    </ligand>
</feature>
<evidence type="ECO:0000256" key="14">
    <source>
        <dbReference type="PROSITE-ProRule" id="PRU00706"/>
    </source>
</evidence>
<dbReference type="GO" id="GO:0004550">
    <property type="term" value="F:nucleoside diphosphate kinase activity"/>
    <property type="evidence" value="ECO:0007669"/>
    <property type="project" value="UniProtKB-UniRule"/>
</dbReference>
<evidence type="ECO:0000256" key="8">
    <source>
        <dbReference type="ARBA" id="ARBA00022741"/>
    </source>
</evidence>
<comment type="similarity">
    <text evidence="1 13 14 15">Belongs to the NDK family.</text>
</comment>
<feature type="domain" description="Nucleoside diphosphate kinase-like" evidence="17">
    <location>
        <begin position="3"/>
        <end position="141"/>
    </location>
</feature>
<evidence type="ECO:0000256" key="12">
    <source>
        <dbReference type="ARBA" id="ARBA00023080"/>
    </source>
</evidence>
<dbReference type="GO" id="GO:0006183">
    <property type="term" value="P:GTP biosynthetic process"/>
    <property type="evidence" value="ECO:0007669"/>
    <property type="project" value="UniProtKB-UniRule"/>
</dbReference>
<dbReference type="Pfam" id="PF00334">
    <property type="entry name" value="NDK"/>
    <property type="match status" value="1"/>
</dbReference>
<keyword evidence="4 13" id="KW-0963">Cytoplasm</keyword>
<dbReference type="EC" id="2.7.4.6" evidence="2 13"/>
<dbReference type="SMART" id="SM00562">
    <property type="entry name" value="NDK"/>
    <property type="match status" value="1"/>
</dbReference>
<dbReference type="STRING" id="1513271.XM47_13060"/>
<dbReference type="SUPFAM" id="SSF54919">
    <property type="entry name" value="Nucleoside diphosphate kinase, NDK"/>
    <property type="match status" value="1"/>
</dbReference>
<evidence type="ECO:0000259" key="17">
    <source>
        <dbReference type="SMART" id="SM00562"/>
    </source>
</evidence>
<comment type="function">
    <text evidence="13">Major role in the synthesis of nucleoside triphosphates other than ATP. The ATP gamma phosphate is transferred to the NDP beta phosphate via a ping-pong mechanism, using a phosphorylated active-site intermediate.</text>
</comment>
<comment type="cofactor">
    <cofactor evidence="13">
        <name>Mg(2+)</name>
        <dbReference type="ChEBI" id="CHEBI:18420"/>
    </cofactor>
</comment>
<dbReference type="GO" id="GO:0005524">
    <property type="term" value="F:ATP binding"/>
    <property type="evidence" value="ECO:0007669"/>
    <property type="project" value="UniProtKB-UniRule"/>
</dbReference>
<keyword evidence="12 13" id="KW-0546">Nucleotide metabolism</keyword>
<comment type="caution">
    <text evidence="18">The sequence shown here is derived from an EMBL/GenBank/DDBJ whole genome shotgun (WGS) entry which is preliminary data.</text>
</comment>
<keyword evidence="19" id="KW-1185">Reference proteome</keyword>
<dbReference type="PROSITE" id="PS00469">
    <property type="entry name" value="NDPK"/>
    <property type="match status" value="1"/>
</dbReference>
<organism evidence="18 19">
    <name type="scientific">Catenovulum maritimum</name>
    <dbReference type="NCBI Taxonomy" id="1513271"/>
    <lineage>
        <taxon>Bacteria</taxon>
        <taxon>Pseudomonadati</taxon>
        <taxon>Pseudomonadota</taxon>
        <taxon>Gammaproteobacteria</taxon>
        <taxon>Alteromonadales</taxon>
        <taxon>Alteromonadaceae</taxon>
        <taxon>Catenovulum</taxon>
    </lineage>
</organism>
<reference evidence="18 19" key="1">
    <citation type="submission" date="2015-04" db="EMBL/GenBank/DDBJ databases">
        <title>Draft Genome Sequence of the Novel Agar-Digesting Marine Bacterium Q1.</title>
        <authorList>
            <person name="Li Y."/>
            <person name="Li D."/>
            <person name="Chen G."/>
            <person name="Du Z."/>
        </authorList>
    </citation>
    <scope>NUCLEOTIDE SEQUENCE [LARGE SCALE GENOMIC DNA]</scope>
    <source>
        <strain evidence="18 19">Q1</strain>
    </source>
</reference>
<dbReference type="InterPro" id="IPR036850">
    <property type="entry name" value="NDK-like_dom_sf"/>
</dbReference>
<dbReference type="PATRIC" id="fig|1513271.3.peg.2679"/>
<evidence type="ECO:0000256" key="10">
    <source>
        <dbReference type="ARBA" id="ARBA00022840"/>
    </source>
</evidence>
<dbReference type="InterPro" id="IPR034907">
    <property type="entry name" value="NDK-like_dom"/>
</dbReference>
<feature type="binding site" evidence="13 14">
    <location>
        <position position="59"/>
    </location>
    <ligand>
        <name>ATP</name>
        <dbReference type="ChEBI" id="CHEBI:30616"/>
    </ligand>
</feature>
<sequence length="142" mass="15564">MAIERTLSIIKPNAVVKHNIGAIIQRLEAANFKIVATKMIKLNQEQAEGFYAEHKGKPFFDALIDFMLSAPVVVLVLESESAITAYREIMGATNPVDAARGTLRADYGEAHVTFNGVHGSDSPESAAREIAYFFSDNEVNSY</sequence>
<keyword evidence="9 13" id="KW-0418">Kinase</keyword>
<keyword evidence="8 13" id="KW-0547">Nucleotide-binding</keyword>
<feature type="binding site" evidence="13 14">
    <location>
        <position position="104"/>
    </location>
    <ligand>
        <name>ATP</name>
        <dbReference type="ChEBI" id="CHEBI:30616"/>
    </ligand>
</feature>
<dbReference type="OrthoDB" id="9801161at2"/>
<comment type="subunit">
    <text evidence="13">Homotetramer.</text>
</comment>
<name>A0A0J8GPT6_9ALTE</name>
<dbReference type="FunFam" id="3.30.70.141:FF:000003">
    <property type="entry name" value="Nucleoside diphosphate kinase"/>
    <property type="match status" value="1"/>
</dbReference>
<dbReference type="CDD" id="cd04413">
    <property type="entry name" value="NDPk_I"/>
    <property type="match status" value="1"/>
</dbReference>
<dbReference type="PANTHER" id="PTHR46161:SF3">
    <property type="entry name" value="NUCLEOSIDE DIPHOSPHATE KINASE DDB_G0292928-RELATED"/>
    <property type="match status" value="1"/>
</dbReference>
<feature type="binding site" evidence="13 14">
    <location>
        <position position="11"/>
    </location>
    <ligand>
        <name>ATP</name>
        <dbReference type="ChEBI" id="CHEBI:30616"/>
    </ligand>
</feature>
<dbReference type="GO" id="GO:0005737">
    <property type="term" value="C:cytoplasm"/>
    <property type="evidence" value="ECO:0007669"/>
    <property type="project" value="UniProtKB-SubCell"/>
</dbReference>
<keyword evidence="10 13" id="KW-0067">ATP-binding</keyword>
<evidence type="ECO:0000313" key="19">
    <source>
        <dbReference type="Proteomes" id="UP000037600"/>
    </source>
</evidence>
<dbReference type="EMBL" id="LAZL01000021">
    <property type="protein sequence ID" value="KMT64782.1"/>
    <property type="molecule type" value="Genomic_DNA"/>
</dbReference>
<dbReference type="GO" id="GO:0006241">
    <property type="term" value="P:CTP biosynthetic process"/>
    <property type="evidence" value="ECO:0007669"/>
    <property type="project" value="UniProtKB-UniRule"/>
</dbReference>
<keyword evidence="11 13" id="KW-0460">Magnesium</keyword>
<dbReference type="AlphaFoldDB" id="A0A0J8GPT6"/>